<dbReference type="PANTHER" id="PTHR33164:SF104">
    <property type="entry name" value="TRANSCRIPTIONAL REGULATORY PROTEIN"/>
    <property type="match status" value="1"/>
</dbReference>
<evidence type="ECO:0000256" key="1">
    <source>
        <dbReference type="ARBA" id="ARBA00023015"/>
    </source>
</evidence>
<keyword evidence="1" id="KW-0805">Transcription regulation</keyword>
<dbReference type="InterPro" id="IPR036390">
    <property type="entry name" value="WH_DNA-bd_sf"/>
</dbReference>
<evidence type="ECO:0000313" key="5">
    <source>
        <dbReference type="EMBL" id="NMH99588.1"/>
    </source>
</evidence>
<keyword evidence="2" id="KW-0238">DNA-binding</keyword>
<dbReference type="InterPro" id="IPR023187">
    <property type="entry name" value="Tscrpt_reg_MarR-type_CS"/>
</dbReference>
<gene>
    <name evidence="5" type="ORF">HF526_20045</name>
</gene>
<proteinExistence type="predicted"/>
<name>A0ABX1SGH8_9PSEU</name>
<dbReference type="InterPro" id="IPR000835">
    <property type="entry name" value="HTH_MarR-typ"/>
</dbReference>
<organism evidence="5 6">
    <name type="scientific">Pseudonocardia acidicola</name>
    <dbReference type="NCBI Taxonomy" id="2724939"/>
    <lineage>
        <taxon>Bacteria</taxon>
        <taxon>Bacillati</taxon>
        <taxon>Actinomycetota</taxon>
        <taxon>Actinomycetes</taxon>
        <taxon>Pseudonocardiales</taxon>
        <taxon>Pseudonocardiaceae</taxon>
        <taxon>Pseudonocardia</taxon>
    </lineage>
</organism>
<dbReference type="Proteomes" id="UP000820669">
    <property type="component" value="Unassembled WGS sequence"/>
</dbReference>
<keyword evidence="6" id="KW-1185">Reference proteome</keyword>
<reference evidence="5 6" key="1">
    <citation type="submission" date="2020-04" db="EMBL/GenBank/DDBJ databases">
        <authorList>
            <person name="Klaysubun C."/>
            <person name="Duangmal K."/>
            <person name="Lipun K."/>
        </authorList>
    </citation>
    <scope>NUCLEOTIDE SEQUENCE [LARGE SCALE GENOMIC DNA]</scope>
    <source>
        <strain evidence="5 6">K10HN5</strain>
    </source>
</reference>
<feature type="domain" description="HTH marR-type" evidence="4">
    <location>
        <begin position="1"/>
        <end position="107"/>
    </location>
</feature>
<dbReference type="InterPro" id="IPR036388">
    <property type="entry name" value="WH-like_DNA-bd_sf"/>
</dbReference>
<dbReference type="PANTHER" id="PTHR33164">
    <property type="entry name" value="TRANSCRIPTIONAL REGULATOR, MARR FAMILY"/>
    <property type="match status" value="1"/>
</dbReference>
<dbReference type="PROSITE" id="PS01117">
    <property type="entry name" value="HTH_MARR_1"/>
    <property type="match status" value="1"/>
</dbReference>
<evidence type="ECO:0000256" key="3">
    <source>
        <dbReference type="ARBA" id="ARBA00023163"/>
    </source>
</evidence>
<dbReference type="SUPFAM" id="SSF46785">
    <property type="entry name" value="Winged helix' DNA-binding domain"/>
    <property type="match status" value="1"/>
</dbReference>
<dbReference type="EMBL" id="JAAXLA010000038">
    <property type="protein sequence ID" value="NMH99588.1"/>
    <property type="molecule type" value="Genomic_DNA"/>
</dbReference>
<comment type="caution">
    <text evidence="5">The sequence shown here is derived from an EMBL/GenBank/DDBJ whole genome shotgun (WGS) entry which is preliminary data.</text>
</comment>
<protein>
    <submittedName>
        <fullName evidence="5">Winged helix-turn-helix transcriptional regulator</fullName>
    </submittedName>
</protein>
<dbReference type="Pfam" id="PF12802">
    <property type="entry name" value="MarR_2"/>
    <property type="match status" value="1"/>
</dbReference>
<evidence type="ECO:0000256" key="2">
    <source>
        <dbReference type="ARBA" id="ARBA00023125"/>
    </source>
</evidence>
<dbReference type="Gene3D" id="1.10.10.10">
    <property type="entry name" value="Winged helix-like DNA-binding domain superfamily/Winged helix DNA-binding domain"/>
    <property type="match status" value="1"/>
</dbReference>
<keyword evidence="3" id="KW-0804">Transcription</keyword>
<dbReference type="PRINTS" id="PR00598">
    <property type="entry name" value="HTHMARR"/>
</dbReference>
<dbReference type="InterPro" id="IPR039422">
    <property type="entry name" value="MarR/SlyA-like"/>
</dbReference>
<accession>A0ABX1SGH8</accession>
<evidence type="ECO:0000313" key="6">
    <source>
        <dbReference type="Proteomes" id="UP000820669"/>
    </source>
</evidence>
<sequence length="115" mass="12951">MREYDALFTLSRCAGGRARLRELNREILLTQPSLSRMVERLESAGYVTREPDPVDRRGTVVVLTEAGAAMQRRIGQRHAASIRRYLGPALDDEELRTLAQLCDKLRLAQSTIPDA</sequence>
<dbReference type="SMART" id="SM00347">
    <property type="entry name" value="HTH_MARR"/>
    <property type="match status" value="1"/>
</dbReference>
<dbReference type="PROSITE" id="PS50995">
    <property type="entry name" value="HTH_MARR_2"/>
    <property type="match status" value="1"/>
</dbReference>
<evidence type="ECO:0000259" key="4">
    <source>
        <dbReference type="PROSITE" id="PS50995"/>
    </source>
</evidence>